<evidence type="ECO:0000313" key="2">
    <source>
        <dbReference type="RefSeq" id="XP_008482110.1"/>
    </source>
</evidence>
<reference evidence="2" key="1">
    <citation type="submission" date="2025-08" db="UniProtKB">
        <authorList>
            <consortium name="RefSeq"/>
        </authorList>
    </citation>
    <scope>IDENTIFICATION</scope>
</reference>
<dbReference type="GeneID" id="103518802"/>
<name>A0A1S3DHP5_DIACI</name>
<proteinExistence type="predicted"/>
<sequence>MEEAIERNLTAATENSAVHKPVIILGDELDAHALDLLRRIEIEEAIERNLTAATEANRTAQYKFFNLLRKAFRNVKLKLSNYLQRNSTKYLFRSIRTSETNCPVTKKRNRTHDPTNLKRTTKYSKRFLRLLQRRRPDLWEILRKTTSPSGTTMTPLNKYILPSIDAEGNVKWRTYTVTRSRFQRFIDVIARHMLRDDKRDIVPHEELFGFITDVFHVIRPTYPSFPPWMFTFADNTHMIFLRRHGRKKIYTPKRDAKRQKTTTEPSTTLSKWRRIATLIVNYFWTERTSTIVWTRPSDSTVFNIKHYLHTEPRRRQRLTITNPTTVWTTPDYEL</sequence>
<dbReference type="PaxDb" id="121845-A0A1S3DHP5"/>
<evidence type="ECO:0000313" key="1">
    <source>
        <dbReference type="Proteomes" id="UP000079169"/>
    </source>
</evidence>
<protein>
    <submittedName>
        <fullName evidence="2">Uncharacterized protein LOC103518802</fullName>
    </submittedName>
</protein>
<dbReference type="KEGG" id="dci:103518802"/>
<dbReference type="Proteomes" id="UP000079169">
    <property type="component" value="Unplaced"/>
</dbReference>
<dbReference type="AlphaFoldDB" id="A0A1S3DHP5"/>
<gene>
    <name evidence="2" type="primary">LOC103518802</name>
</gene>
<dbReference type="RefSeq" id="XP_008482110.1">
    <property type="nucleotide sequence ID" value="XM_008483888.2"/>
</dbReference>
<organism evidence="1 2">
    <name type="scientific">Diaphorina citri</name>
    <name type="common">Asian citrus psyllid</name>
    <dbReference type="NCBI Taxonomy" id="121845"/>
    <lineage>
        <taxon>Eukaryota</taxon>
        <taxon>Metazoa</taxon>
        <taxon>Ecdysozoa</taxon>
        <taxon>Arthropoda</taxon>
        <taxon>Hexapoda</taxon>
        <taxon>Insecta</taxon>
        <taxon>Pterygota</taxon>
        <taxon>Neoptera</taxon>
        <taxon>Paraneoptera</taxon>
        <taxon>Hemiptera</taxon>
        <taxon>Sternorrhyncha</taxon>
        <taxon>Psylloidea</taxon>
        <taxon>Psyllidae</taxon>
        <taxon>Diaphorininae</taxon>
        <taxon>Diaphorina</taxon>
    </lineage>
</organism>
<accession>A0A1S3DHP5</accession>
<keyword evidence="1" id="KW-1185">Reference proteome</keyword>